<feature type="active site" description="Charge relay system" evidence="10 11">
    <location>
        <position position="176"/>
    </location>
</feature>
<comment type="similarity">
    <text evidence="1 10">Belongs to the glutaminase PdxT/SNO family.</text>
</comment>
<feature type="active site" description="Charge relay system" evidence="10 11">
    <location>
        <position position="178"/>
    </location>
</feature>
<keyword evidence="4 10" id="KW-0315">Glutamine amidotransferase</keyword>
<dbReference type="AlphaFoldDB" id="A0A3P3XQ27"/>
<reference evidence="13" key="1">
    <citation type="submission" date="2017-02" db="EMBL/GenBank/DDBJ databases">
        <authorList>
            <person name="Regsiter A."/>
            <person name="William W."/>
        </authorList>
    </citation>
    <scope>NUCLEOTIDE SEQUENCE</scope>
    <source>
        <strain evidence="13">BdmA 4</strain>
    </source>
</reference>
<dbReference type="GO" id="GO:0036381">
    <property type="term" value="F:pyridoxal 5'-phosphate synthase (glutamine hydrolysing) activity"/>
    <property type="evidence" value="ECO:0007669"/>
    <property type="project" value="UniProtKB-UniRule"/>
</dbReference>
<dbReference type="PROSITE" id="PS51273">
    <property type="entry name" value="GATASE_TYPE_1"/>
    <property type="match status" value="1"/>
</dbReference>
<keyword evidence="3 10" id="KW-0663">Pyridoxal phosphate</keyword>
<keyword evidence="5 10" id="KW-0456">Lyase</keyword>
<feature type="active site" description="Nucleophile" evidence="10 11">
    <location>
        <position position="84"/>
    </location>
</feature>
<dbReference type="CDD" id="cd01749">
    <property type="entry name" value="GATase1_PB"/>
    <property type="match status" value="1"/>
</dbReference>
<organism evidence="13">
    <name type="scientific">uncultured spirochete</name>
    <dbReference type="NCBI Taxonomy" id="156406"/>
    <lineage>
        <taxon>Bacteria</taxon>
        <taxon>Pseudomonadati</taxon>
        <taxon>Spirochaetota</taxon>
        <taxon>Spirochaetia</taxon>
        <taxon>Spirochaetales</taxon>
        <taxon>environmental samples</taxon>
    </lineage>
</organism>
<proteinExistence type="inferred from homology"/>
<keyword evidence="13" id="KW-0808">Transferase</keyword>
<dbReference type="InterPro" id="IPR029062">
    <property type="entry name" value="Class_I_gatase-like"/>
</dbReference>
<evidence type="ECO:0000313" key="13">
    <source>
        <dbReference type="EMBL" id="SLM18159.1"/>
    </source>
</evidence>
<evidence type="ECO:0000256" key="3">
    <source>
        <dbReference type="ARBA" id="ARBA00022898"/>
    </source>
</evidence>
<dbReference type="PROSITE" id="PS51274">
    <property type="entry name" value="GATASE_COBBQ"/>
    <property type="match status" value="1"/>
</dbReference>
<dbReference type="UniPathway" id="UPA00245"/>
<dbReference type="InterPro" id="IPR021196">
    <property type="entry name" value="PdxT/SNO_CS"/>
</dbReference>
<dbReference type="GO" id="GO:0005829">
    <property type="term" value="C:cytosol"/>
    <property type="evidence" value="ECO:0007669"/>
    <property type="project" value="TreeGrafter"/>
</dbReference>
<comment type="catalytic activity">
    <reaction evidence="7 10">
        <text>L-glutamine + H2O = L-glutamate + NH4(+)</text>
        <dbReference type="Rhea" id="RHEA:15889"/>
        <dbReference type="ChEBI" id="CHEBI:15377"/>
        <dbReference type="ChEBI" id="CHEBI:28938"/>
        <dbReference type="ChEBI" id="CHEBI:29985"/>
        <dbReference type="ChEBI" id="CHEBI:58359"/>
        <dbReference type="EC" id="3.5.1.2"/>
    </reaction>
</comment>
<dbReference type="PANTHER" id="PTHR31559">
    <property type="entry name" value="PYRIDOXAL 5'-PHOSPHATE SYNTHASE SUBUNIT SNO"/>
    <property type="match status" value="1"/>
</dbReference>
<evidence type="ECO:0000256" key="10">
    <source>
        <dbReference type="HAMAP-Rule" id="MF_01615"/>
    </source>
</evidence>
<dbReference type="HAMAP" id="MF_01615">
    <property type="entry name" value="PdxT"/>
    <property type="match status" value="1"/>
</dbReference>
<feature type="binding site" evidence="10 12">
    <location>
        <position position="111"/>
    </location>
    <ligand>
        <name>L-glutamine</name>
        <dbReference type="ChEBI" id="CHEBI:58359"/>
    </ligand>
</feature>
<dbReference type="EMBL" id="FWDO01000004">
    <property type="protein sequence ID" value="SLM18159.1"/>
    <property type="molecule type" value="Genomic_DNA"/>
</dbReference>
<evidence type="ECO:0000256" key="9">
    <source>
        <dbReference type="ARBA" id="ARBA00064749"/>
    </source>
</evidence>
<feature type="binding site" evidence="10 12">
    <location>
        <begin position="140"/>
        <end position="141"/>
    </location>
    <ligand>
        <name>L-glutamine</name>
        <dbReference type="ChEBI" id="CHEBI:58359"/>
    </ligand>
</feature>
<evidence type="ECO:0000256" key="1">
    <source>
        <dbReference type="ARBA" id="ARBA00008345"/>
    </source>
</evidence>
<comment type="catalytic activity">
    <reaction evidence="6 10">
        <text>aldehydo-D-ribose 5-phosphate + D-glyceraldehyde 3-phosphate + L-glutamine = pyridoxal 5'-phosphate + L-glutamate + phosphate + 3 H2O + H(+)</text>
        <dbReference type="Rhea" id="RHEA:31507"/>
        <dbReference type="ChEBI" id="CHEBI:15377"/>
        <dbReference type="ChEBI" id="CHEBI:15378"/>
        <dbReference type="ChEBI" id="CHEBI:29985"/>
        <dbReference type="ChEBI" id="CHEBI:43474"/>
        <dbReference type="ChEBI" id="CHEBI:58273"/>
        <dbReference type="ChEBI" id="CHEBI:58359"/>
        <dbReference type="ChEBI" id="CHEBI:59776"/>
        <dbReference type="ChEBI" id="CHEBI:597326"/>
        <dbReference type="EC" id="4.3.3.6"/>
    </reaction>
</comment>
<dbReference type="FunFam" id="3.40.50.880:FF:000010">
    <property type="entry name" value="uncharacterized protein LOC100176842 isoform X2"/>
    <property type="match status" value="1"/>
</dbReference>
<evidence type="ECO:0000256" key="5">
    <source>
        <dbReference type="ARBA" id="ARBA00023239"/>
    </source>
</evidence>
<gene>
    <name evidence="10 13" type="primary">pdxT</name>
    <name evidence="13" type="ORF">SPIRO4BDMA_40731</name>
</gene>
<dbReference type="PIRSF" id="PIRSF005639">
    <property type="entry name" value="Glut_amidoT_SNO"/>
    <property type="match status" value="1"/>
</dbReference>
<comment type="subunit">
    <text evidence="9 10">In the presence of PdxS, forms a dodecamer of heterodimers. Only shows activity in the heterodimer.</text>
</comment>
<evidence type="ECO:0000256" key="11">
    <source>
        <dbReference type="PIRSR" id="PIRSR005639-1"/>
    </source>
</evidence>
<feature type="binding site" evidence="10 12">
    <location>
        <begin position="52"/>
        <end position="54"/>
    </location>
    <ligand>
        <name>L-glutamine</name>
        <dbReference type="ChEBI" id="CHEBI:58359"/>
    </ligand>
</feature>
<comment type="pathway">
    <text evidence="10">Cofactor biosynthesis; pyridoxal 5'-phosphate biosynthesis.</text>
</comment>
<protein>
    <recommendedName>
        <fullName evidence="10">Pyridoxal 5'-phosphate synthase subunit PdxT</fullName>
        <ecNumber evidence="10">4.3.3.6</ecNumber>
    </recommendedName>
    <alternativeName>
        <fullName evidence="10">Pdx2</fullName>
    </alternativeName>
    <alternativeName>
        <fullName evidence="10">Pyridoxal 5'-phosphate synthase glutaminase subunit</fullName>
        <ecNumber evidence="10">3.5.1.2</ecNumber>
    </alternativeName>
</protein>
<evidence type="ECO:0000256" key="6">
    <source>
        <dbReference type="ARBA" id="ARBA00047992"/>
    </source>
</evidence>
<dbReference type="Gene3D" id="3.40.50.880">
    <property type="match status" value="1"/>
</dbReference>
<dbReference type="GO" id="GO:0008614">
    <property type="term" value="P:pyridoxine metabolic process"/>
    <property type="evidence" value="ECO:0007669"/>
    <property type="project" value="TreeGrafter"/>
</dbReference>
<evidence type="ECO:0000256" key="4">
    <source>
        <dbReference type="ARBA" id="ARBA00022962"/>
    </source>
</evidence>
<dbReference type="PROSITE" id="PS51130">
    <property type="entry name" value="PDXT_SNO_2"/>
    <property type="match status" value="1"/>
</dbReference>
<dbReference type="InterPro" id="IPR002161">
    <property type="entry name" value="PdxT/SNO"/>
</dbReference>
<evidence type="ECO:0000256" key="2">
    <source>
        <dbReference type="ARBA" id="ARBA00022801"/>
    </source>
</evidence>
<accession>A0A3P3XQ27</accession>
<dbReference type="GO" id="GO:0006543">
    <property type="term" value="P:L-glutamine catabolic process"/>
    <property type="evidence" value="ECO:0007669"/>
    <property type="project" value="UniProtKB-UniRule"/>
</dbReference>
<dbReference type="PROSITE" id="PS01236">
    <property type="entry name" value="PDXT_SNO_1"/>
    <property type="match status" value="1"/>
</dbReference>
<comment type="function">
    <text evidence="8 10">Catalyzes the hydrolysis of glutamine to glutamate and ammonia as part of the biosynthesis of pyridoxal 5'-phosphate. The resulting ammonia molecule is channeled to the active site of PdxS.</text>
</comment>
<dbReference type="GO" id="GO:0042823">
    <property type="term" value="P:pyridoxal phosphate biosynthetic process"/>
    <property type="evidence" value="ECO:0007669"/>
    <property type="project" value="UniProtKB-UniRule"/>
</dbReference>
<evidence type="ECO:0000256" key="12">
    <source>
        <dbReference type="PIRSR" id="PIRSR005639-2"/>
    </source>
</evidence>
<evidence type="ECO:0000256" key="7">
    <source>
        <dbReference type="ARBA" id="ARBA00049534"/>
    </source>
</evidence>
<dbReference type="GO" id="GO:0004359">
    <property type="term" value="F:glutaminase activity"/>
    <property type="evidence" value="ECO:0007669"/>
    <property type="project" value="UniProtKB-UniRule"/>
</dbReference>
<keyword evidence="2 10" id="KW-0378">Hydrolase</keyword>
<dbReference type="GO" id="GO:1903600">
    <property type="term" value="C:glutaminase complex"/>
    <property type="evidence" value="ECO:0007669"/>
    <property type="project" value="TreeGrafter"/>
</dbReference>
<dbReference type="NCBIfam" id="TIGR03800">
    <property type="entry name" value="PLP_synth_Pdx2"/>
    <property type="match status" value="1"/>
</dbReference>
<dbReference type="PANTHER" id="PTHR31559:SF0">
    <property type="entry name" value="PYRIDOXAL 5'-PHOSPHATE SYNTHASE SUBUNIT SNO1-RELATED"/>
    <property type="match status" value="1"/>
</dbReference>
<dbReference type="EC" id="4.3.3.6" evidence="10"/>
<dbReference type="SUPFAM" id="SSF52317">
    <property type="entry name" value="Class I glutamine amidotransferase-like"/>
    <property type="match status" value="1"/>
</dbReference>
<dbReference type="EC" id="3.5.1.2" evidence="10"/>
<sequence length="200" mass="21595">MSGPRIGLLAFQGDYEAHGKALARTDIASITIVEVRCLSDLEGVDALIIPGGESTVMGMLLERFGMFKALKTRIEDGLPVLATCAGLILLAKNIEGSNQARLGVLDVTVLRNAYGRQIDSFHAPVQTSIPQTGTIDGVFIRAPKITALGEGVKVIATYRNEPVMVRQGSIVAATFHPELLPDASLHRWFIQSFLLKTPQE</sequence>
<dbReference type="Pfam" id="PF01174">
    <property type="entry name" value="SNO"/>
    <property type="match status" value="1"/>
</dbReference>
<name>A0A3P3XQ27_9SPIR</name>
<evidence type="ECO:0000256" key="8">
    <source>
        <dbReference type="ARBA" id="ARBA00054599"/>
    </source>
</evidence>
<dbReference type="GO" id="GO:0016740">
    <property type="term" value="F:transferase activity"/>
    <property type="evidence" value="ECO:0007669"/>
    <property type="project" value="UniProtKB-KW"/>
</dbReference>